<feature type="compositionally biased region" description="Basic and acidic residues" evidence="2">
    <location>
        <begin position="196"/>
        <end position="215"/>
    </location>
</feature>
<feature type="coiled-coil region" evidence="1">
    <location>
        <begin position="83"/>
        <end position="149"/>
    </location>
</feature>
<evidence type="ECO:0000256" key="1">
    <source>
        <dbReference type="SAM" id="Coils"/>
    </source>
</evidence>
<reference evidence="3" key="1">
    <citation type="submission" date="2020-11" db="EMBL/GenBank/DDBJ databases">
        <authorList>
            <consortium name="DOE Joint Genome Institute"/>
            <person name="Ahrendt S."/>
            <person name="Riley R."/>
            <person name="Andreopoulos W."/>
            <person name="LaButti K."/>
            <person name="Pangilinan J."/>
            <person name="Ruiz-duenas F.J."/>
            <person name="Barrasa J.M."/>
            <person name="Sanchez-Garcia M."/>
            <person name="Camarero S."/>
            <person name="Miyauchi S."/>
            <person name="Serrano A."/>
            <person name="Linde D."/>
            <person name="Babiker R."/>
            <person name="Drula E."/>
            <person name="Ayuso-Fernandez I."/>
            <person name="Pacheco R."/>
            <person name="Padilla G."/>
            <person name="Ferreira P."/>
            <person name="Barriuso J."/>
            <person name="Kellner H."/>
            <person name="Castanera R."/>
            <person name="Alfaro M."/>
            <person name="Ramirez L."/>
            <person name="Pisabarro A.G."/>
            <person name="Kuo A."/>
            <person name="Tritt A."/>
            <person name="Lipzen A."/>
            <person name="He G."/>
            <person name="Yan M."/>
            <person name="Ng V."/>
            <person name="Cullen D."/>
            <person name="Martin F."/>
            <person name="Rosso M.-N."/>
            <person name="Henrissat B."/>
            <person name="Hibbett D."/>
            <person name="Martinez A.T."/>
            <person name="Grigoriev I.V."/>
        </authorList>
    </citation>
    <scope>NUCLEOTIDE SEQUENCE</scope>
    <source>
        <strain evidence="3">AH 44721</strain>
    </source>
</reference>
<comment type="caution">
    <text evidence="3">The sequence shown here is derived from an EMBL/GenBank/DDBJ whole genome shotgun (WGS) entry which is preliminary data.</text>
</comment>
<dbReference type="EMBL" id="JADNYJ010000013">
    <property type="protein sequence ID" value="KAF8907865.1"/>
    <property type="molecule type" value="Genomic_DNA"/>
</dbReference>
<dbReference type="OrthoDB" id="8954335at2759"/>
<sequence>MFKSLCGSGTFKNVVVLTTFWDQITEKKGSEREAELKRTSSALYALRVLAHIFTFTPSVVRIQEEIRVEGKSLENTEAGSLHREEVQRAIEEHNKQMAELREELDAVKQSNIVAKLQLELAQEKLQRNLDRWEHERSELKRGLEEERKAREQQGEMLAKKMEELRRGLDEGKARKRKESRPVMEVYVVEEKDAVKSRKVAKPAEKESGVEWERVSRSQQEIKPAKMGPVVEKNKVYERKEAEPTKEEWPCTLQ</sequence>
<protein>
    <submittedName>
        <fullName evidence="3">Uncharacterized protein</fullName>
    </submittedName>
</protein>
<feature type="region of interest" description="Disordered" evidence="2">
    <location>
        <begin position="196"/>
        <end position="226"/>
    </location>
</feature>
<name>A0A9P5TS12_GYMJU</name>
<dbReference type="AlphaFoldDB" id="A0A9P5TS12"/>
<gene>
    <name evidence="3" type="ORF">CPB84DRAFT_1767762</name>
</gene>
<evidence type="ECO:0000313" key="3">
    <source>
        <dbReference type="EMBL" id="KAF8907865.1"/>
    </source>
</evidence>
<keyword evidence="1" id="KW-0175">Coiled coil</keyword>
<accession>A0A9P5TS12</accession>
<dbReference type="Proteomes" id="UP000724874">
    <property type="component" value="Unassembled WGS sequence"/>
</dbReference>
<evidence type="ECO:0000313" key="4">
    <source>
        <dbReference type="Proteomes" id="UP000724874"/>
    </source>
</evidence>
<organism evidence="3 4">
    <name type="scientific">Gymnopilus junonius</name>
    <name type="common">Spectacular rustgill mushroom</name>
    <name type="synonym">Gymnopilus spectabilis subsp. junonius</name>
    <dbReference type="NCBI Taxonomy" id="109634"/>
    <lineage>
        <taxon>Eukaryota</taxon>
        <taxon>Fungi</taxon>
        <taxon>Dikarya</taxon>
        <taxon>Basidiomycota</taxon>
        <taxon>Agaricomycotina</taxon>
        <taxon>Agaricomycetes</taxon>
        <taxon>Agaricomycetidae</taxon>
        <taxon>Agaricales</taxon>
        <taxon>Agaricineae</taxon>
        <taxon>Hymenogastraceae</taxon>
        <taxon>Gymnopilus</taxon>
    </lineage>
</organism>
<keyword evidence="4" id="KW-1185">Reference proteome</keyword>
<proteinExistence type="predicted"/>
<evidence type="ECO:0000256" key="2">
    <source>
        <dbReference type="SAM" id="MobiDB-lite"/>
    </source>
</evidence>